<evidence type="ECO:0000313" key="2">
    <source>
        <dbReference type="EMBL" id="ENZ11631.1"/>
    </source>
</evidence>
<evidence type="ECO:0000313" key="3">
    <source>
        <dbReference type="Proteomes" id="UP000013085"/>
    </source>
</evidence>
<keyword evidence="1" id="KW-0472">Membrane</keyword>
<comment type="caution">
    <text evidence="2">The sequence shown here is derived from an EMBL/GenBank/DDBJ whole genome shotgun (WGS) entry which is preliminary data.</text>
</comment>
<reference evidence="2 3" key="1">
    <citation type="submission" date="2013-01" db="EMBL/GenBank/DDBJ databases">
        <title>The Genome Sequence of Clostridium clostridioforme 90A8.</title>
        <authorList>
            <consortium name="The Broad Institute Genome Sequencing Platform"/>
            <person name="Earl A."/>
            <person name="Ward D."/>
            <person name="Feldgarden M."/>
            <person name="Gevers D."/>
            <person name="Courvalin P."/>
            <person name="Lambert T."/>
            <person name="Walker B."/>
            <person name="Young S.K."/>
            <person name="Zeng Q."/>
            <person name="Gargeya S."/>
            <person name="Fitzgerald M."/>
            <person name="Haas B."/>
            <person name="Abouelleil A."/>
            <person name="Alvarado L."/>
            <person name="Arachchi H.M."/>
            <person name="Berlin A.M."/>
            <person name="Chapman S.B."/>
            <person name="Dewar J."/>
            <person name="Goldberg J."/>
            <person name="Griggs A."/>
            <person name="Gujja S."/>
            <person name="Hansen M."/>
            <person name="Howarth C."/>
            <person name="Imamovic A."/>
            <person name="Larimer J."/>
            <person name="McCowan C."/>
            <person name="Murphy C."/>
            <person name="Neiman D."/>
            <person name="Pearson M."/>
            <person name="Priest M."/>
            <person name="Roberts A."/>
            <person name="Saif S."/>
            <person name="Shea T."/>
            <person name="Sisk P."/>
            <person name="Sykes S."/>
            <person name="Wortman J."/>
            <person name="Nusbaum C."/>
            <person name="Birren B."/>
        </authorList>
    </citation>
    <scope>NUCLEOTIDE SEQUENCE [LARGE SCALE GENOMIC DNA]</scope>
    <source>
        <strain evidence="2 3">90A8</strain>
    </source>
</reference>
<dbReference type="AlphaFoldDB" id="A0A0E2H654"/>
<organism evidence="2 3">
    <name type="scientific">[Clostridium] clostridioforme 90A8</name>
    <dbReference type="NCBI Taxonomy" id="999408"/>
    <lineage>
        <taxon>Bacteria</taxon>
        <taxon>Bacillati</taxon>
        <taxon>Bacillota</taxon>
        <taxon>Clostridia</taxon>
        <taxon>Lachnospirales</taxon>
        <taxon>Lachnospiraceae</taxon>
        <taxon>Enterocloster</taxon>
    </lineage>
</organism>
<feature type="transmembrane region" description="Helical" evidence="1">
    <location>
        <begin position="60"/>
        <end position="87"/>
    </location>
</feature>
<feature type="transmembrane region" description="Helical" evidence="1">
    <location>
        <begin position="27"/>
        <end position="48"/>
    </location>
</feature>
<name>A0A0E2H654_9FIRM</name>
<dbReference type="RefSeq" id="WP_002588121.1">
    <property type="nucleotide sequence ID" value="NZ_KB850981.1"/>
</dbReference>
<dbReference type="HOGENOM" id="CLU_2435628_0_0_9"/>
<sequence>MLFGIISVVVTLILVATQKYLSRKRKMSGVVLLLIGTGCLASIIYNSAIKDLVVAAIEYLGLPGFILAPLSGVLLGAATASPMIIYAKIH</sequence>
<proteinExistence type="predicted"/>
<dbReference type="GeneID" id="57961714"/>
<evidence type="ECO:0000256" key="1">
    <source>
        <dbReference type="SAM" id="Phobius"/>
    </source>
</evidence>
<accession>A0A0E2H654</accession>
<keyword evidence="1" id="KW-0812">Transmembrane</keyword>
<dbReference type="EMBL" id="AGYR01000042">
    <property type="protein sequence ID" value="ENZ11631.1"/>
    <property type="molecule type" value="Genomic_DNA"/>
</dbReference>
<protein>
    <submittedName>
        <fullName evidence="2">Uncharacterized protein</fullName>
    </submittedName>
</protein>
<dbReference type="Proteomes" id="UP000013085">
    <property type="component" value="Unassembled WGS sequence"/>
</dbReference>
<keyword evidence="1" id="KW-1133">Transmembrane helix</keyword>
<dbReference type="PATRIC" id="fig|999408.3.peg.4262"/>
<gene>
    <name evidence="2" type="ORF">HMPREF1090_03986</name>
</gene>